<sequence>MCSTFSRRRGKRMETATMETTEKAAEGLNCEAMDCLSERLSLPGRIFTATNPSQRKAILLDLLSRDVAVFLGLSITLDFCNFWYGFPPKLISIELHEFGALKDDYEMNWAH</sequence>
<dbReference type="AlphaFoldDB" id="A0A6J1HN51"/>
<protein>
    <submittedName>
        <fullName evidence="3">Uncharacterized protein LOC111465143 isoform X2</fullName>
    </submittedName>
</protein>
<keyword evidence="2" id="KW-1185">Reference proteome</keyword>
<accession>A0A6J1HN51</accession>
<feature type="region of interest" description="Disordered" evidence="1">
    <location>
        <begin position="1"/>
        <end position="20"/>
    </location>
</feature>
<reference evidence="3" key="1">
    <citation type="submission" date="2025-08" db="UniProtKB">
        <authorList>
            <consortium name="RefSeq"/>
        </authorList>
    </citation>
    <scope>IDENTIFICATION</scope>
    <source>
        <tissue evidence="3">Young leaves</tissue>
    </source>
</reference>
<organism evidence="2 3">
    <name type="scientific">Cucurbita maxima</name>
    <name type="common">Pumpkin</name>
    <name type="synonym">Winter squash</name>
    <dbReference type="NCBI Taxonomy" id="3661"/>
    <lineage>
        <taxon>Eukaryota</taxon>
        <taxon>Viridiplantae</taxon>
        <taxon>Streptophyta</taxon>
        <taxon>Embryophyta</taxon>
        <taxon>Tracheophyta</taxon>
        <taxon>Spermatophyta</taxon>
        <taxon>Magnoliopsida</taxon>
        <taxon>eudicotyledons</taxon>
        <taxon>Gunneridae</taxon>
        <taxon>Pentapetalae</taxon>
        <taxon>rosids</taxon>
        <taxon>fabids</taxon>
        <taxon>Cucurbitales</taxon>
        <taxon>Cucurbitaceae</taxon>
        <taxon>Cucurbiteae</taxon>
        <taxon>Cucurbita</taxon>
    </lineage>
</organism>
<proteinExistence type="predicted"/>
<dbReference type="Proteomes" id="UP000504608">
    <property type="component" value="Unplaced"/>
</dbReference>
<gene>
    <name evidence="3" type="primary">LOC111465143</name>
</gene>
<dbReference type="GeneID" id="111465143"/>
<dbReference type="RefSeq" id="XP_022965225.1">
    <property type="nucleotide sequence ID" value="XM_023109457.1"/>
</dbReference>
<evidence type="ECO:0000256" key="1">
    <source>
        <dbReference type="SAM" id="MobiDB-lite"/>
    </source>
</evidence>
<evidence type="ECO:0000313" key="2">
    <source>
        <dbReference type="Proteomes" id="UP000504608"/>
    </source>
</evidence>
<evidence type="ECO:0000313" key="3">
    <source>
        <dbReference type="RefSeq" id="XP_022965225.1"/>
    </source>
</evidence>
<name>A0A6J1HN51_CUCMA</name>
<feature type="compositionally biased region" description="Basic residues" evidence="1">
    <location>
        <begin position="1"/>
        <end position="11"/>
    </location>
</feature>